<dbReference type="GeneID" id="77471992"/>
<accession>A0A2T3FJN1</accession>
<dbReference type="SMART" id="SM00863">
    <property type="entry name" value="tRNA_SAD"/>
    <property type="match status" value="1"/>
</dbReference>
<dbReference type="GO" id="GO:0046872">
    <property type="term" value="F:metal ion binding"/>
    <property type="evidence" value="ECO:0007669"/>
    <property type="project" value="UniProtKB-KW"/>
</dbReference>
<reference evidence="7" key="2">
    <citation type="journal article" date="2019" name="Int. J. Syst. Evol. Microbiol.">
        <title>Faecalibacillus intestinalis gen. nov., sp. nov. and Faecalibacillus faecis sp. nov., isolated from human faeces.</title>
        <authorList>
            <person name="Seo B."/>
            <person name="Jeon K."/>
            <person name="Baek I."/>
            <person name="Lee Y.M."/>
            <person name="Baek K."/>
            <person name="Ko G."/>
        </authorList>
    </citation>
    <scope>NUCLEOTIDE SEQUENCE</scope>
    <source>
        <strain evidence="7">SNUG30370</strain>
    </source>
</reference>
<feature type="coiled-coil region" evidence="4">
    <location>
        <begin position="247"/>
        <end position="281"/>
    </location>
</feature>
<dbReference type="GO" id="GO:0004812">
    <property type="term" value="F:aminoacyl-tRNA ligase activity"/>
    <property type="evidence" value="ECO:0007669"/>
    <property type="project" value="InterPro"/>
</dbReference>
<evidence type="ECO:0000256" key="3">
    <source>
        <dbReference type="ARBA" id="ARBA00022833"/>
    </source>
</evidence>
<evidence type="ECO:0000313" key="6">
    <source>
        <dbReference type="EMBL" id="MCB8611448.1"/>
    </source>
</evidence>
<organism evidence="7 8">
    <name type="scientific">Faecalibacillus faecis</name>
    <dbReference type="NCBI Taxonomy" id="1982628"/>
    <lineage>
        <taxon>Bacteria</taxon>
        <taxon>Bacillati</taxon>
        <taxon>Bacillota</taxon>
        <taxon>Erysipelotrichia</taxon>
        <taxon>Erysipelotrichales</taxon>
        <taxon>Coprobacillaceae</taxon>
        <taxon>Faecalibacillus</taxon>
    </lineage>
</organism>
<keyword evidence="3" id="KW-0862">Zinc</keyword>
<dbReference type="EMBL" id="PYLP01000034">
    <property type="protein sequence ID" value="PST35491.1"/>
    <property type="molecule type" value="Genomic_DNA"/>
</dbReference>
<sequence>MTIKLYDLDAYQTTFEATVLSCTKREKDYDVILDQTLFFPEEGGQTCDQGTLNDVKVHDVQIIDQEIHHYVNDPLKGKIIGKIDFKHRYTNMQNHSGEHILSGLVKEMFGFDNSGFHLSLNEITTDYSGFLNTKQLEKLEKRANEVILENHPIHCFYPEDTSLYNYRSKKEINEALRLVEIEGIDCCACCAPHVRSTSEIGLIKILKAIKHKQGVRIWFICGYRAYQDYHQKHLQAMHISQKLSLPSDDLTHGIDRLINENNDLKQEISKLKKQSIDLQIQSLSVQDFHLVFVEELDRSLQLYYCNQLLDLAHRFSAVFVGKENNYRFYITSHEDARLLLENLKEHFEVKGGGKKDMVQGQIQGSKEDVEELLNNL</sequence>
<keyword evidence="8" id="KW-1185">Reference proteome</keyword>
<dbReference type="InterPro" id="IPR012947">
    <property type="entry name" value="tRNA_SAD"/>
</dbReference>
<dbReference type="Proteomes" id="UP001198439">
    <property type="component" value="Unassembled WGS sequence"/>
</dbReference>
<dbReference type="PANTHER" id="PTHR43462:SF1">
    <property type="entry name" value="ALANYL-TRNA EDITING PROTEIN AARSD1"/>
    <property type="match status" value="1"/>
</dbReference>
<dbReference type="SUPFAM" id="SSF50447">
    <property type="entry name" value="Translation proteins"/>
    <property type="match status" value="1"/>
</dbReference>
<dbReference type="Gene3D" id="3.30.980.10">
    <property type="entry name" value="Threonyl-trna Synthetase, Chain A, domain 2"/>
    <property type="match status" value="1"/>
</dbReference>
<dbReference type="GO" id="GO:0002161">
    <property type="term" value="F:aminoacyl-tRNA deacylase activity"/>
    <property type="evidence" value="ECO:0007669"/>
    <property type="project" value="UniProtKB-ARBA"/>
</dbReference>
<dbReference type="InterPro" id="IPR018163">
    <property type="entry name" value="Thr/Ala-tRNA-synth_IIc_edit"/>
</dbReference>
<dbReference type="GO" id="GO:0043039">
    <property type="term" value="P:tRNA aminoacylation"/>
    <property type="evidence" value="ECO:0007669"/>
    <property type="project" value="InterPro"/>
</dbReference>
<name>A0A2T3FJN1_9FIRM</name>
<dbReference type="PANTHER" id="PTHR43462">
    <property type="entry name" value="ALANYL-TRNA EDITING PROTEIN"/>
    <property type="match status" value="1"/>
</dbReference>
<dbReference type="SUPFAM" id="SSF55186">
    <property type="entry name" value="ThrRS/AlaRS common domain"/>
    <property type="match status" value="1"/>
</dbReference>
<evidence type="ECO:0000256" key="4">
    <source>
        <dbReference type="SAM" id="Coils"/>
    </source>
</evidence>
<keyword evidence="4" id="KW-0175">Coiled coil</keyword>
<feature type="domain" description="Threonyl/alanyl tRNA synthetase SAD" evidence="5">
    <location>
        <begin position="176"/>
        <end position="218"/>
    </location>
</feature>
<dbReference type="InterPro" id="IPR009000">
    <property type="entry name" value="Transl_B-barrel_sf"/>
</dbReference>
<keyword evidence="2" id="KW-0479">Metal-binding</keyword>
<reference evidence="8" key="1">
    <citation type="submission" date="2018-03" db="EMBL/GenBank/DDBJ databases">
        <title>Lachnoclostridium SNUG30370 gen.nov., sp.nov., isolated from human faeces.</title>
        <authorList>
            <person name="Seo B."/>
            <person name="Jeon K."/>
            <person name="Ko G."/>
        </authorList>
    </citation>
    <scope>NUCLEOTIDE SEQUENCE [LARGE SCALE GENOMIC DNA]</scope>
    <source>
        <strain evidence="8">SNUG30370</strain>
    </source>
</reference>
<dbReference type="Gene3D" id="2.40.30.130">
    <property type="match status" value="1"/>
</dbReference>
<proteinExistence type="predicted"/>
<evidence type="ECO:0000313" key="8">
    <source>
        <dbReference type="Proteomes" id="UP000241201"/>
    </source>
</evidence>
<reference evidence="6" key="3">
    <citation type="submission" date="2021-10" db="EMBL/GenBank/DDBJ databases">
        <title>Collection of gut derived symbiotic bacterial strains cultured from healthy donors.</title>
        <authorList>
            <person name="Lin H."/>
            <person name="Littmann E."/>
            <person name="Kohout C."/>
            <person name="Pamer E.G."/>
        </authorList>
    </citation>
    <scope>NUCLEOTIDE SEQUENCE</scope>
    <source>
        <strain evidence="6">DFI.4.48</strain>
    </source>
</reference>
<dbReference type="Proteomes" id="UP000241201">
    <property type="component" value="Unassembled WGS sequence"/>
</dbReference>
<evidence type="ECO:0000256" key="2">
    <source>
        <dbReference type="ARBA" id="ARBA00022723"/>
    </source>
</evidence>
<comment type="cofactor">
    <cofactor evidence="1">
        <name>Zn(2+)</name>
        <dbReference type="ChEBI" id="CHEBI:29105"/>
    </cofactor>
</comment>
<dbReference type="EMBL" id="JAJDKZ010000059">
    <property type="protein sequence ID" value="MCB8611448.1"/>
    <property type="molecule type" value="Genomic_DNA"/>
</dbReference>
<protein>
    <submittedName>
        <fullName evidence="6">DHHA1 domain-containing protein</fullName>
    </submittedName>
</protein>
<evidence type="ECO:0000256" key="1">
    <source>
        <dbReference type="ARBA" id="ARBA00001947"/>
    </source>
</evidence>
<dbReference type="GO" id="GO:0005524">
    <property type="term" value="F:ATP binding"/>
    <property type="evidence" value="ECO:0007669"/>
    <property type="project" value="InterPro"/>
</dbReference>
<evidence type="ECO:0000259" key="5">
    <source>
        <dbReference type="SMART" id="SM00863"/>
    </source>
</evidence>
<evidence type="ECO:0000313" key="7">
    <source>
        <dbReference type="EMBL" id="PST35491.1"/>
    </source>
</evidence>
<dbReference type="RefSeq" id="WP_106988914.1">
    <property type="nucleotide sequence ID" value="NZ_DBGCOW010000047.1"/>
</dbReference>
<dbReference type="InterPro" id="IPR051335">
    <property type="entry name" value="Alanyl-tRNA_Editing_Enzymes"/>
</dbReference>
<dbReference type="AlphaFoldDB" id="A0A2T3FJN1"/>
<dbReference type="Pfam" id="PF07973">
    <property type="entry name" value="tRNA_SAD"/>
    <property type="match status" value="1"/>
</dbReference>
<comment type="caution">
    <text evidence="7">The sequence shown here is derived from an EMBL/GenBank/DDBJ whole genome shotgun (WGS) entry which is preliminary data.</text>
</comment>
<gene>
    <name evidence="7" type="ORF">C7U55_12990</name>
    <name evidence="6" type="ORF">LJD69_12685</name>
</gene>